<accession>A0A317CA31</accession>
<dbReference type="OrthoDB" id="2986852at2"/>
<dbReference type="SUPFAM" id="SSF47413">
    <property type="entry name" value="lambda repressor-like DNA-binding domains"/>
    <property type="match status" value="1"/>
</dbReference>
<dbReference type="Pfam" id="PF01381">
    <property type="entry name" value="HTH_3"/>
    <property type="match status" value="1"/>
</dbReference>
<dbReference type="PROSITE" id="PS50943">
    <property type="entry name" value="HTH_CROC1"/>
    <property type="match status" value="1"/>
</dbReference>
<evidence type="ECO:0000313" key="2">
    <source>
        <dbReference type="EMBL" id="PWQ95408.1"/>
    </source>
</evidence>
<dbReference type="InterPro" id="IPR010982">
    <property type="entry name" value="Lambda_DNA-bd_dom_sf"/>
</dbReference>
<dbReference type="SMART" id="SM00530">
    <property type="entry name" value="HTH_XRE"/>
    <property type="match status" value="1"/>
</dbReference>
<dbReference type="CDD" id="cd00093">
    <property type="entry name" value="HTH_XRE"/>
    <property type="match status" value="1"/>
</dbReference>
<organism evidence="2 3">
    <name type="scientific">Leucothrix pacifica</name>
    <dbReference type="NCBI Taxonomy" id="1247513"/>
    <lineage>
        <taxon>Bacteria</taxon>
        <taxon>Pseudomonadati</taxon>
        <taxon>Pseudomonadota</taxon>
        <taxon>Gammaproteobacteria</taxon>
        <taxon>Thiotrichales</taxon>
        <taxon>Thiotrichaceae</taxon>
        <taxon>Leucothrix</taxon>
    </lineage>
</organism>
<sequence>MLNDISQTIRSARKARGMTQQQLAELTQLDRTTIGALERNDYNDLGIRKVERVLMVLGKTLNCEDVGMPTLDDLVKQNG</sequence>
<reference evidence="2 3" key="1">
    <citation type="submission" date="2018-05" db="EMBL/GenBank/DDBJ databases">
        <title>Leucothrix arctica sp. nov., isolated from Arctic seawater.</title>
        <authorList>
            <person name="Choi A."/>
            <person name="Baek K."/>
        </authorList>
    </citation>
    <scope>NUCLEOTIDE SEQUENCE [LARGE SCALE GENOMIC DNA]</scope>
    <source>
        <strain evidence="2 3">JCM 18388</strain>
    </source>
</reference>
<dbReference type="Gene3D" id="1.10.260.40">
    <property type="entry name" value="lambda repressor-like DNA-binding domains"/>
    <property type="match status" value="1"/>
</dbReference>
<dbReference type="GO" id="GO:0003677">
    <property type="term" value="F:DNA binding"/>
    <property type="evidence" value="ECO:0007669"/>
    <property type="project" value="InterPro"/>
</dbReference>
<dbReference type="RefSeq" id="WP_109838498.1">
    <property type="nucleotide sequence ID" value="NZ_QGKM01000046.1"/>
</dbReference>
<gene>
    <name evidence="2" type="ORF">DKW60_15120</name>
</gene>
<feature type="domain" description="HTH cro/C1-type" evidence="1">
    <location>
        <begin position="9"/>
        <end position="62"/>
    </location>
</feature>
<name>A0A317CA31_9GAMM</name>
<dbReference type="InterPro" id="IPR001387">
    <property type="entry name" value="Cro/C1-type_HTH"/>
</dbReference>
<evidence type="ECO:0000313" key="3">
    <source>
        <dbReference type="Proteomes" id="UP000245539"/>
    </source>
</evidence>
<keyword evidence="3" id="KW-1185">Reference proteome</keyword>
<comment type="caution">
    <text evidence="2">The sequence shown here is derived from an EMBL/GenBank/DDBJ whole genome shotgun (WGS) entry which is preliminary data.</text>
</comment>
<proteinExistence type="predicted"/>
<dbReference type="EMBL" id="QGKM01000046">
    <property type="protein sequence ID" value="PWQ95408.1"/>
    <property type="molecule type" value="Genomic_DNA"/>
</dbReference>
<evidence type="ECO:0000259" key="1">
    <source>
        <dbReference type="PROSITE" id="PS50943"/>
    </source>
</evidence>
<dbReference type="Proteomes" id="UP000245539">
    <property type="component" value="Unassembled WGS sequence"/>
</dbReference>
<protein>
    <submittedName>
        <fullName evidence="2">Transcriptional regulator</fullName>
    </submittedName>
</protein>
<dbReference type="AlphaFoldDB" id="A0A317CA31"/>